<dbReference type="CDD" id="cd05398">
    <property type="entry name" value="NT_ClassII-CCAase"/>
    <property type="match status" value="1"/>
</dbReference>
<dbReference type="PANTHER" id="PTHR46173">
    <property type="entry name" value="CCA TRNA NUCLEOTIDYLTRANSFERASE 1, MITOCHONDRIAL"/>
    <property type="match status" value="1"/>
</dbReference>
<dbReference type="Pfam" id="PF13735">
    <property type="entry name" value="tRNA_NucTran2_2"/>
    <property type="match status" value="1"/>
</dbReference>
<evidence type="ECO:0000256" key="4">
    <source>
        <dbReference type="ARBA" id="ARBA00022695"/>
    </source>
</evidence>
<dbReference type="GO" id="GO:0046872">
    <property type="term" value="F:metal ion binding"/>
    <property type="evidence" value="ECO:0007669"/>
    <property type="project" value="UniProtKB-KW"/>
</dbReference>
<evidence type="ECO:0000256" key="6">
    <source>
        <dbReference type="ARBA" id="ARBA00022741"/>
    </source>
</evidence>
<keyword evidence="5" id="KW-0479">Metal-binding</keyword>
<accession>A0AA97D8E7</accession>
<dbReference type="SUPFAM" id="SSF81301">
    <property type="entry name" value="Nucleotidyltransferase"/>
    <property type="match status" value="1"/>
</dbReference>
<feature type="domain" description="tRNA nucleotidyltransferase/poly(A) polymerase RNA and SrmB- binding" evidence="11">
    <location>
        <begin position="171"/>
        <end position="219"/>
    </location>
</feature>
<feature type="domain" description="CCA-adding enzyme C-terminal" evidence="12">
    <location>
        <begin position="298"/>
        <end position="434"/>
    </location>
</feature>
<dbReference type="PANTHER" id="PTHR46173:SF1">
    <property type="entry name" value="CCA TRNA NUCLEOTIDYLTRANSFERASE 1, MITOCHONDRIAL"/>
    <property type="match status" value="1"/>
</dbReference>
<feature type="domain" description="Poly A polymerase head" evidence="10">
    <location>
        <begin position="26"/>
        <end position="144"/>
    </location>
</feature>
<dbReference type="InterPro" id="IPR002646">
    <property type="entry name" value="PolA_pol_head_dom"/>
</dbReference>
<sequence length="443" mass="49149">MDNNIPDYVEEVLRRLHAAGWQACPVGGCVRDTLLGKKPQDWDIAAASEPQQTEQAVADLPCLETGIRHGTVTVLSGGRPVEVTTFRIDGSYSDNRRPDRVTFTRSLPEDLRRRDFTVNAMAWDDGKLIDLFGGRADLAAKQIRCVGEPEVRFAEDGLRILRALRFASVLDFQIESETAAAVHRQRSLLQNIAAERVGAELAKLLCGAGAARILADFRDVIFTVIPELAAEESCSQHSPYHHFDVWGHTVSAVAAAPPQLLPRLTMLLHDIGKPLCRTTDESGTDHFYRHAEVGAPLARRVLRRLRFSTALCQTVEAGVQRHMLFLEPDEHVLSRRLRQFGPEFCFFLLNLQRADTKAQSAAVQSRLPVLDRSEQMLHSLLQRQACFSRKQLAVRGGDLTALGLHGPAVGKALESLLDAVIDGRCPNEKAALLAYWKQQCSKT</sequence>
<evidence type="ECO:0000313" key="14">
    <source>
        <dbReference type="Proteomes" id="UP001300604"/>
    </source>
</evidence>
<dbReference type="Proteomes" id="UP001300604">
    <property type="component" value="Chromosome"/>
</dbReference>
<comment type="cofactor">
    <cofactor evidence="1">
        <name>Mg(2+)</name>
        <dbReference type="ChEBI" id="CHEBI:18420"/>
    </cofactor>
</comment>
<evidence type="ECO:0000259" key="10">
    <source>
        <dbReference type="Pfam" id="PF01743"/>
    </source>
</evidence>
<comment type="similarity">
    <text evidence="9">Belongs to the tRNA nucleotidyltransferase/poly(A) polymerase family.</text>
</comment>
<reference evidence="13" key="1">
    <citation type="submission" date="2023-09" db="EMBL/GenBank/DDBJ databases">
        <authorList>
            <person name="Zeng C."/>
        </authorList>
    </citation>
    <scope>NUCLEOTIDE SEQUENCE</scope>
    <source>
        <strain evidence="13">ZCY20-5</strain>
    </source>
</reference>
<keyword evidence="7" id="KW-0460">Magnesium</keyword>
<evidence type="ECO:0000313" key="13">
    <source>
        <dbReference type="EMBL" id="WOC31572.1"/>
    </source>
</evidence>
<dbReference type="GO" id="GO:0000049">
    <property type="term" value="F:tRNA binding"/>
    <property type="evidence" value="ECO:0007669"/>
    <property type="project" value="TreeGrafter"/>
</dbReference>
<dbReference type="InterPro" id="IPR032810">
    <property type="entry name" value="CCA-adding_enz_C"/>
</dbReference>
<evidence type="ECO:0000256" key="8">
    <source>
        <dbReference type="ARBA" id="ARBA00022884"/>
    </source>
</evidence>
<dbReference type="Gene3D" id="3.30.460.10">
    <property type="entry name" value="Beta Polymerase, domain 2"/>
    <property type="match status" value="1"/>
</dbReference>
<dbReference type="Pfam" id="PF12627">
    <property type="entry name" value="PolyA_pol_RNAbd"/>
    <property type="match status" value="1"/>
</dbReference>
<dbReference type="InterPro" id="IPR050264">
    <property type="entry name" value="Bact_CCA-adding_enz_type3_sf"/>
</dbReference>
<proteinExistence type="inferred from homology"/>
<keyword evidence="3" id="KW-0819">tRNA processing</keyword>
<evidence type="ECO:0000256" key="2">
    <source>
        <dbReference type="ARBA" id="ARBA00022679"/>
    </source>
</evidence>
<dbReference type="SUPFAM" id="SSF81891">
    <property type="entry name" value="Poly A polymerase C-terminal region-like"/>
    <property type="match status" value="1"/>
</dbReference>
<dbReference type="Pfam" id="PF01743">
    <property type="entry name" value="PolyA_pol"/>
    <property type="match status" value="1"/>
</dbReference>
<gene>
    <name evidence="13" type="ORF">PXC00_10160</name>
</gene>
<keyword evidence="8 9" id="KW-0694">RNA-binding</keyword>
<name>A0AA97D8E7_9FIRM</name>
<dbReference type="Gene3D" id="1.10.3090.10">
    <property type="entry name" value="cca-adding enzyme, domain 2"/>
    <property type="match status" value="1"/>
</dbReference>
<dbReference type="GO" id="GO:0008033">
    <property type="term" value="P:tRNA processing"/>
    <property type="evidence" value="ECO:0007669"/>
    <property type="project" value="UniProtKB-KW"/>
</dbReference>
<evidence type="ECO:0000256" key="3">
    <source>
        <dbReference type="ARBA" id="ARBA00022694"/>
    </source>
</evidence>
<protein>
    <submittedName>
        <fullName evidence="13">HD domain-containing protein</fullName>
    </submittedName>
</protein>
<evidence type="ECO:0000259" key="12">
    <source>
        <dbReference type="Pfam" id="PF13735"/>
    </source>
</evidence>
<dbReference type="AlphaFoldDB" id="A0AA97D8E7"/>
<evidence type="ECO:0000256" key="1">
    <source>
        <dbReference type="ARBA" id="ARBA00001946"/>
    </source>
</evidence>
<evidence type="ECO:0000256" key="5">
    <source>
        <dbReference type="ARBA" id="ARBA00022723"/>
    </source>
</evidence>
<evidence type="ECO:0000256" key="7">
    <source>
        <dbReference type="ARBA" id="ARBA00022842"/>
    </source>
</evidence>
<organism evidence="13 14">
    <name type="scientific">Caproicibacterium argilliputei</name>
    <dbReference type="NCBI Taxonomy" id="3030016"/>
    <lineage>
        <taxon>Bacteria</taxon>
        <taxon>Bacillati</taxon>
        <taxon>Bacillota</taxon>
        <taxon>Clostridia</taxon>
        <taxon>Eubacteriales</taxon>
        <taxon>Oscillospiraceae</taxon>
        <taxon>Caproicibacterium</taxon>
    </lineage>
</organism>
<keyword evidence="6" id="KW-0547">Nucleotide-binding</keyword>
<dbReference type="EMBL" id="CP135996">
    <property type="protein sequence ID" value="WOC31572.1"/>
    <property type="molecule type" value="Genomic_DNA"/>
</dbReference>
<keyword evidence="2 9" id="KW-0808">Transferase</keyword>
<dbReference type="InterPro" id="IPR032828">
    <property type="entry name" value="PolyA_RNA-bd"/>
</dbReference>
<evidence type="ECO:0000256" key="9">
    <source>
        <dbReference type="RuleBase" id="RU003953"/>
    </source>
</evidence>
<dbReference type="RefSeq" id="WP_275845382.1">
    <property type="nucleotide sequence ID" value="NZ_CP135996.1"/>
</dbReference>
<dbReference type="KEGG" id="carl:PXC00_10160"/>
<dbReference type="InterPro" id="IPR043519">
    <property type="entry name" value="NT_sf"/>
</dbReference>
<dbReference type="GO" id="GO:0000166">
    <property type="term" value="F:nucleotide binding"/>
    <property type="evidence" value="ECO:0007669"/>
    <property type="project" value="UniProtKB-KW"/>
</dbReference>
<keyword evidence="4" id="KW-0548">Nucleotidyltransferase</keyword>
<reference evidence="13" key="2">
    <citation type="submission" date="2024-06" db="EMBL/GenBank/DDBJ databases">
        <title>Caproicibacterium argilliputei sp. nov, a novel caproic acid producing anaerobic bacterium isolated from pit mud.</title>
        <authorList>
            <person name="Xia S."/>
        </authorList>
    </citation>
    <scope>NUCLEOTIDE SEQUENCE</scope>
    <source>
        <strain evidence="13">ZCY20-5</strain>
    </source>
</reference>
<dbReference type="Gene3D" id="1.10.246.80">
    <property type="match status" value="1"/>
</dbReference>
<evidence type="ECO:0000259" key="11">
    <source>
        <dbReference type="Pfam" id="PF12627"/>
    </source>
</evidence>
<dbReference type="GO" id="GO:0016779">
    <property type="term" value="F:nucleotidyltransferase activity"/>
    <property type="evidence" value="ECO:0007669"/>
    <property type="project" value="UniProtKB-KW"/>
</dbReference>
<keyword evidence="14" id="KW-1185">Reference proteome</keyword>